<evidence type="ECO:0000313" key="2">
    <source>
        <dbReference type="EMBL" id="PWI34921.1"/>
    </source>
</evidence>
<dbReference type="RefSeq" id="WP_109318074.1">
    <property type="nucleotide sequence ID" value="NZ_QFWT01000001.1"/>
</dbReference>
<protein>
    <recommendedName>
        <fullName evidence="4">FeoB-associated Cys-rich membrane protein</fullName>
    </recommendedName>
</protein>
<dbReference type="AlphaFoldDB" id="A0A2U3BDQ8"/>
<keyword evidence="3" id="KW-1185">Reference proteome</keyword>
<keyword evidence="1" id="KW-1133">Transmembrane helix</keyword>
<comment type="caution">
    <text evidence="2">The sequence shown here is derived from an EMBL/GenBank/DDBJ whole genome shotgun (WGS) entry which is preliminary data.</text>
</comment>
<dbReference type="Pfam" id="PF12669">
    <property type="entry name" value="FeoB_associated"/>
    <property type="match status" value="1"/>
</dbReference>
<organism evidence="2 3">
    <name type="scientific">Vibrio albus</name>
    <dbReference type="NCBI Taxonomy" id="2200953"/>
    <lineage>
        <taxon>Bacteria</taxon>
        <taxon>Pseudomonadati</taxon>
        <taxon>Pseudomonadota</taxon>
        <taxon>Gammaproteobacteria</taxon>
        <taxon>Vibrionales</taxon>
        <taxon>Vibrionaceae</taxon>
        <taxon>Vibrio</taxon>
    </lineage>
</organism>
<name>A0A2U3BDQ8_9VIBR</name>
<accession>A0A2U3BDQ8</accession>
<evidence type="ECO:0008006" key="4">
    <source>
        <dbReference type="Google" id="ProtNLM"/>
    </source>
</evidence>
<feature type="transmembrane region" description="Helical" evidence="1">
    <location>
        <begin position="6"/>
        <end position="26"/>
    </location>
</feature>
<evidence type="ECO:0000313" key="3">
    <source>
        <dbReference type="Proteomes" id="UP000245362"/>
    </source>
</evidence>
<gene>
    <name evidence="2" type="ORF">DI392_01190</name>
</gene>
<dbReference type="EMBL" id="QFWT01000001">
    <property type="protein sequence ID" value="PWI34921.1"/>
    <property type="molecule type" value="Genomic_DNA"/>
</dbReference>
<sequence length="56" mass="6250">MYEESGSFWDITIVLVVIVLALAYLYRRMLKKGRKCSGCSSCGVAESDIAKEKNNC</sequence>
<evidence type="ECO:0000256" key="1">
    <source>
        <dbReference type="SAM" id="Phobius"/>
    </source>
</evidence>
<keyword evidence="1" id="KW-0812">Transmembrane</keyword>
<proteinExistence type="predicted"/>
<reference evidence="2 3" key="1">
    <citation type="submission" date="2018-05" db="EMBL/GenBank/DDBJ databases">
        <title>Vibrio limimaris sp. nov., isolated from marine sediment.</title>
        <authorList>
            <person name="Li C.-M."/>
        </authorList>
    </citation>
    <scope>NUCLEOTIDE SEQUENCE [LARGE SCALE GENOMIC DNA]</scope>
    <source>
        <strain evidence="2 3">E4404</strain>
    </source>
</reference>
<dbReference type="Proteomes" id="UP000245362">
    <property type="component" value="Unassembled WGS sequence"/>
</dbReference>
<keyword evidence="1" id="KW-0472">Membrane</keyword>